<dbReference type="PANTHER" id="PTHR31517:SF59">
    <property type="entry name" value="PEROXIDASE"/>
    <property type="match status" value="1"/>
</dbReference>
<name>A0A803LVC4_CHEQI</name>
<evidence type="ECO:0000256" key="8">
    <source>
        <dbReference type="ARBA" id="ARBA00022729"/>
    </source>
</evidence>
<feature type="binding site" description="axial binding residue" evidence="16">
    <location>
        <position position="196"/>
    </location>
    <ligand>
        <name>heme b</name>
        <dbReference type="ChEBI" id="CHEBI:60344"/>
    </ligand>
    <ligandPart>
        <name>Fe</name>
        <dbReference type="ChEBI" id="CHEBI:18248"/>
    </ligandPart>
</feature>
<gene>
    <name evidence="21" type="primary">LOC110737490</name>
</gene>
<evidence type="ECO:0000256" key="14">
    <source>
        <dbReference type="PIRSR" id="PIRSR600823-1"/>
    </source>
</evidence>
<keyword evidence="22" id="KW-1185">Reference proteome</keyword>
<feature type="disulfide bond" evidence="18">
    <location>
        <begin position="203"/>
        <end position="236"/>
    </location>
</feature>
<evidence type="ECO:0000313" key="22">
    <source>
        <dbReference type="Proteomes" id="UP000596660"/>
    </source>
</evidence>
<evidence type="ECO:0000259" key="20">
    <source>
        <dbReference type="PROSITE" id="PS50873"/>
    </source>
</evidence>
<feature type="binding site" evidence="16">
    <location>
        <position position="76"/>
    </location>
    <ligand>
        <name>Ca(2+)</name>
        <dbReference type="ChEBI" id="CHEBI:29108"/>
        <label>1</label>
    </ligand>
</feature>
<dbReference type="EnsemblPlants" id="AUR62019425-RA">
    <property type="protein sequence ID" value="AUR62019425-RA:cds"/>
    <property type="gene ID" value="AUR62019425"/>
</dbReference>
<feature type="domain" description="Plant heme peroxidase family profile" evidence="20">
    <location>
        <begin position="27"/>
        <end position="329"/>
    </location>
</feature>
<dbReference type="GO" id="GO:0006979">
    <property type="term" value="P:response to oxidative stress"/>
    <property type="evidence" value="ECO:0007669"/>
    <property type="project" value="UniProtKB-UniRule"/>
</dbReference>
<dbReference type="Proteomes" id="UP000596660">
    <property type="component" value="Unplaced"/>
</dbReference>
<dbReference type="EC" id="1.11.1.7" evidence="3 19"/>
<dbReference type="GO" id="GO:0046872">
    <property type="term" value="F:metal ion binding"/>
    <property type="evidence" value="ECO:0007669"/>
    <property type="project" value="UniProtKB-UniRule"/>
</dbReference>
<dbReference type="RefSeq" id="XP_021773538.1">
    <property type="nucleotide sequence ID" value="XM_021917846.1"/>
</dbReference>
<feature type="binding site" evidence="16">
    <location>
        <position position="89"/>
    </location>
    <ligand>
        <name>Ca(2+)</name>
        <dbReference type="ChEBI" id="CHEBI:29108"/>
        <label>1</label>
    </ligand>
</feature>
<dbReference type="Pfam" id="PF00141">
    <property type="entry name" value="peroxidase"/>
    <property type="match status" value="1"/>
</dbReference>
<evidence type="ECO:0000256" key="18">
    <source>
        <dbReference type="PIRSR" id="PIRSR600823-5"/>
    </source>
</evidence>
<dbReference type="InterPro" id="IPR019794">
    <property type="entry name" value="Peroxidases_AS"/>
</dbReference>
<evidence type="ECO:0000256" key="17">
    <source>
        <dbReference type="PIRSR" id="PIRSR600823-4"/>
    </source>
</evidence>
<comment type="function">
    <text evidence="2">Removal of H(2)O(2), oxidation of toxic reductants, biosynthesis and degradation of lignin, suberization, auxin catabolism, response to environmental stresses such as wounding, pathogen attack and oxidative stress. These functions might be dependent on each isozyme/isoform in each plant tissue.</text>
</comment>
<reference evidence="21" key="1">
    <citation type="journal article" date="2017" name="Nature">
        <title>The genome of Chenopodium quinoa.</title>
        <authorList>
            <person name="Jarvis D.E."/>
            <person name="Ho Y.S."/>
            <person name="Lightfoot D.J."/>
            <person name="Schmoeckel S.M."/>
            <person name="Li B."/>
            <person name="Borm T.J.A."/>
            <person name="Ohyanagi H."/>
            <person name="Mineta K."/>
            <person name="Michell C.T."/>
            <person name="Saber N."/>
            <person name="Kharbatia N.M."/>
            <person name="Rupper R.R."/>
            <person name="Sharp A.R."/>
            <person name="Dally N."/>
            <person name="Boughton B.A."/>
            <person name="Woo Y.H."/>
            <person name="Gao G."/>
            <person name="Schijlen E.G.W.M."/>
            <person name="Guo X."/>
            <person name="Momin A.A."/>
            <person name="Negrao S."/>
            <person name="Al-Babili S."/>
            <person name="Gehring C."/>
            <person name="Roessner U."/>
            <person name="Jung C."/>
            <person name="Murphy K."/>
            <person name="Arold S.T."/>
            <person name="Gojobori T."/>
            <person name="van der Linden C.G."/>
            <person name="van Loo E.N."/>
            <person name="Jellen E.N."/>
            <person name="Maughan P.J."/>
            <person name="Tester M."/>
        </authorList>
    </citation>
    <scope>NUCLEOTIDE SEQUENCE [LARGE SCALE GENOMIC DNA]</scope>
    <source>
        <strain evidence="21">cv. PI 614886</strain>
    </source>
</reference>
<feature type="binding site" evidence="15">
    <location>
        <position position="166"/>
    </location>
    <ligand>
        <name>substrate</name>
    </ligand>
</feature>
<keyword evidence="10 19" id="KW-0560">Oxidoreductase</keyword>
<feature type="chain" id="PRO_5031608248" description="Peroxidase" evidence="19">
    <location>
        <begin position="27"/>
        <end position="331"/>
    </location>
</feature>
<feature type="binding site" evidence="16">
    <location>
        <position position="257"/>
    </location>
    <ligand>
        <name>Ca(2+)</name>
        <dbReference type="ChEBI" id="CHEBI:29108"/>
        <label>2</label>
    </ligand>
</feature>
<dbReference type="PRINTS" id="PR00458">
    <property type="entry name" value="PEROXIDASE"/>
</dbReference>
<evidence type="ECO:0000256" key="1">
    <source>
        <dbReference type="ARBA" id="ARBA00000189"/>
    </source>
</evidence>
<evidence type="ECO:0000256" key="2">
    <source>
        <dbReference type="ARBA" id="ARBA00002322"/>
    </source>
</evidence>
<feature type="binding site" evidence="16">
    <location>
        <position position="71"/>
    </location>
    <ligand>
        <name>Ca(2+)</name>
        <dbReference type="ChEBI" id="CHEBI:29108"/>
        <label>1</label>
    </ligand>
</feature>
<keyword evidence="6 19" id="KW-0349">Heme</keyword>
<dbReference type="OrthoDB" id="2113341at2759"/>
<evidence type="ECO:0000256" key="11">
    <source>
        <dbReference type="ARBA" id="ARBA00023004"/>
    </source>
</evidence>
<evidence type="ECO:0000256" key="3">
    <source>
        <dbReference type="ARBA" id="ARBA00012313"/>
    </source>
</evidence>
<evidence type="ECO:0000256" key="7">
    <source>
        <dbReference type="ARBA" id="ARBA00022723"/>
    </source>
</evidence>
<reference evidence="21" key="2">
    <citation type="submission" date="2021-03" db="UniProtKB">
        <authorList>
            <consortium name="EnsemblPlants"/>
        </authorList>
    </citation>
    <scope>IDENTIFICATION</scope>
</reference>
<dbReference type="PANTHER" id="PTHR31517">
    <property type="match status" value="1"/>
</dbReference>
<dbReference type="PROSITE" id="PS00436">
    <property type="entry name" value="PEROXIDASE_2"/>
    <property type="match status" value="1"/>
</dbReference>
<dbReference type="InterPro" id="IPR033905">
    <property type="entry name" value="Secretory_peroxidase"/>
</dbReference>
<dbReference type="KEGG" id="cqi:110737490"/>
<evidence type="ECO:0000256" key="4">
    <source>
        <dbReference type="ARBA" id="ARBA00022525"/>
    </source>
</evidence>
<sequence length="331" mass="36190">MRRNNSSGASLALGLIVMTLAGQCYGQLVVKFYNGKCGNIDVEEFIRAKVESAFQFDKTVAAAMLRMLFHDCFVGGCDASLLLDGENTEKTAGPNRSVRGYELIDDIKREIENVCPNIVSCADIIVIVTRATVALASDGKIAYDKVETGRRDGETSLASDALNNLPPPNVPVSQAISIFGAKGFTLLQFILLLGAHTVGKAQCVNFQDRLYFFNGKAGRSDPKIDSSFLNVLKNTCPENGMKTNLVDLDQISPNKVDNMFYDSILKNLGVLQIDQDIAYDRATRKIVEDLAANRIDFNAEFALALDKLARLNVLTGLSGQIRTTCRMVTRV</sequence>
<evidence type="ECO:0000256" key="13">
    <source>
        <dbReference type="ARBA" id="ARBA00023324"/>
    </source>
</evidence>
<evidence type="ECO:0000256" key="19">
    <source>
        <dbReference type="RuleBase" id="RU362060"/>
    </source>
</evidence>
<dbReference type="CDD" id="cd00693">
    <property type="entry name" value="secretory_peroxidase"/>
    <property type="match status" value="1"/>
</dbReference>
<keyword evidence="12 18" id="KW-1015">Disulfide bond</keyword>
<organism evidence="21 22">
    <name type="scientific">Chenopodium quinoa</name>
    <name type="common">Quinoa</name>
    <dbReference type="NCBI Taxonomy" id="63459"/>
    <lineage>
        <taxon>Eukaryota</taxon>
        <taxon>Viridiplantae</taxon>
        <taxon>Streptophyta</taxon>
        <taxon>Embryophyta</taxon>
        <taxon>Tracheophyta</taxon>
        <taxon>Spermatophyta</taxon>
        <taxon>Magnoliopsida</taxon>
        <taxon>eudicotyledons</taxon>
        <taxon>Gunneridae</taxon>
        <taxon>Pentapetalae</taxon>
        <taxon>Caryophyllales</taxon>
        <taxon>Chenopodiaceae</taxon>
        <taxon>Chenopodioideae</taxon>
        <taxon>Atripliceae</taxon>
        <taxon>Chenopodium</taxon>
    </lineage>
</organism>
<dbReference type="Gramene" id="AUR62019425-RA">
    <property type="protein sequence ID" value="AUR62019425-RA:cds"/>
    <property type="gene ID" value="AUR62019425"/>
</dbReference>
<comment type="cofactor">
    <cofactor evidence="16 19">
        <name>heme b</name>
        <dbReference type="ChEBI" id="CHEBI:60344"/>
    </cofactor>
    <text evidence="16 19">Binds 1 heme b (iron(II)-protoporphyrin IX) group per subunit.</text>
</comment>
<feature type="active site" description="Proton acceptor" evidence="14">
    <location>
        <position position="70"/>
    </location>
</feature>
<dbReference type="PRINTS" id="PR00461">
    <property type="entry name" value="PLPEROXIDASE"/>
</dbReference>
<evidence type="ECO:0000256" key="9">
    <source>
        <dbReference type="ARBA" id="ARBA00022837"/>
    </source>
</evidence>
<keyword evidence="9 16" id="KW-0106">Calcium</keyword>
<dbReference type="Gene3D" id="1.10.520.10">
    <property type="match status" value="1"/>
</dbReference>
<feature type="site" description="Transition state stabilizer" evidence="17">
    <location>
        <position position="66"/>
    </location>
</feature>
<dbReference type="GO" id="GO:0042744">
    <property type="term" value="P:hydrogen peroxide catabolic process"/>
    <property type="evidence" value="ECO:0007669"/>
    <property type="project" value="UniProtKB-KW"/>
</dbReference>
<evidence type="ECO:0000313" key="21">
    <source>
        <dbReference type="EnsemblPlants" id="AUR62019425-RA:cds"/>
    </source>
</evidence>
<feature type="binding site" evidence="16">
    <location>
        <position position="74"/>
    </location>
    <ligand>
        <name>Ca(2+)</name>
        <dbReference type="ChEBI" id="CHEBI:29108"/>
        <label>1</label>
    </ligand>
</feature>
<keyword evidence="11 16" id="KW-0408">Iron</keyword>
<dbReference type="SUPFAM" id="SSF48113">
    <property type="entry name" value="Heme-dependent peroxidases"/>
    <property type="match status" value="1"/>
</dbReference>
<proteinExistence type="inferred from homology"/>
<protein>
    <recommendedName>
        <fullName evidence="3 19">Peroxidase</fullName>
        <ecNumber evidence="3 19">1.11.1.7</ecNumber>
    </recommendedName>
</protein>
<keyword evidence="7 16" id="KW-0479">Metal-binding</keyword>
<feature type="disulfide bond" evidence="18">
    <location>
        <begin position="121"/>
        <end position="325"/>
    </location>
</feature>
<evidence type="ECO:0000256" key="12">
    <source>
        <dbReference type="ARBA" id="ARBA00023157"/>
    </source>
</evidence>
<comment type="similarity">
    <text evidence="19">Belongs to the peroxidase family. Classical plant (class III) peroxidase subfamily.</text>
</comment>
<dbReference type="GO" id="GO:0020037">
    <property type="term" value="F:heme binding"/>
    <property type="evidence" value="ECO:0007669"/>
    <property type="project" value="UniProtKB-UniRule"/>
</dbReference>
<feature type="signal peptide" evidence="19">
    <location>
        <begin position="1"/>
        <end position="26"/>
    </location>
</feature>
<dbReference type="GO" id="GO:0140825">
    <property type="term" value="F:lactoperoxidase activity"/>
    <property type="evidence" value="ECO:0007669"/>
    <property type="project" value="UniProtKB-EC"/>
</dbReference>
<dbReference type="Gene3D" id="1.10.420.10">
    <property type="entry name" value="Peroxidase, domain 2"/>
    <property type="match status" value="1"/>
</dbReference>
<comment type="catalytic activity">
    <reaction evidence="1 19">
        <text>2 a phenolic donor + H2O2 = 2 a phenolic radical donor + 2 H2O</text>
        <dbReference type="Rhea" id="RHEA:56136"/>
        <dbReference type="ChEBI" id="CHEBI:15377"/>
        <dbReference type="ChEBI" id="CHEBI:16240"/>
        <dbReference type="ChEBI" id="CHEBI:139520"/>
        <dbReference type="ChEBI" id="CHEBI:139521"/>
        <dbReference type="EC" id="1.11.1.7"/>
    </reaction>
</comment>
<keyword evidence="8 19" id="KW-0732">Signal</keyword>
<keyword evidence="13 19" id="KW-0376">Hydrogen peroxide</keyword>
<dbReference type="PROSITE" id="PS50873">
    <property type="entry name" value="PEROXIDASE_4"/>
    <property type="match status" value="1"/>
</dbReference>
<dbReference type="GO" id="GO:0005576">
    <property type="term" value="C:extracellular region"/>
    <property type="evidence" value="ECO:0007669"/>
    <property type="project" value="UniProtKB-SubCell"/>
</dbReference>
<feature type="binding site" evidence="16">
    <location>
        <position position="197"/>
    </location>
    <ligand>
        <name>Ca(2+)</name>
        <dbReference type="ChEBI" id="CHEBI:29108"/>
        <label>2</label>
    </ligand>
</feature>
<evidence type="ECO:0000256" key="15">
    <source>
        <dbReference type="PIRSR" id="PIRSR600823-2"/>
    </source>
</evidence>
<keyword evidence="4 19" id="KW-0964">Secreted</keyword>
<keyword evidence="5 19" id="KW-0575">Peroxidase</keyword>
<comment type="cofactor">
    <cofactor evidence="16 19">
        <name>Ca(2+)</name>
        <dbReference type="ChEBI" id="CHEBI:29108"/>
    </cofactor>
    <text evidence="16 19">Binds 2 calcium ions per subunit.</text>
</comment>
<feature type="disulfide bond" evidence="18">
    <location>
        <begin position="37"/>
        <end position="115"/>
    </location>
</feature>
<feature type="binding site" evidence="16">
    <location>
        <position position="249"/>
    </location>
    <ligand>
        <name>Ca(2+)</name>
        <dbReference type="ChEBI" id="CHEBI:29108"/>
        <label>2</label>
    </ligand>
</feature>
<evidence type="ECO:0000256" key="5">
    <source>
        <dbReference type="ARBA" id="ARBA00022559"/>
    </source>
</evidence>
<evidence type="ECO:0000256" key="6">
    <source>
        <dbReference type="ARBA" id="ARBA00022617"/>
    </source>
</evidence>
<dbReference type="AlphaFoldDB" id="A0A803LVC4"/>
<dbReference type="InterPro" id="IPR002016">
    <property type="entry name" value="Haem_peroxidase"/>
</dbReference>
<evidence type="ECO:0000256" key="16">
    <source>
        <dbReference type="PIRSR" id="PIRSR600823-3"/>
    </source>
</evidence>
<dbReference type="GeneID" id="110737490"/>
<accession>A0A803LVC4</accession>
<dbReference type="FunFam" id="1.10.420.10:FF:000007">
    <property type="entry name" value="Peroxidase"/>
    <property type="match status" value="1"/>
</dbReference>
<dbReference type="InterPro" id="IPR010255">
    <property type="entry name" value="Haem_peroxidase_sf"/>
</dbReference>
<feature type="binding site" evidence="16">
    <location>
        <position position="78"/>
    </location>
    <ligand>
        <name>Ca(2+)</name>
        <dbReference type="ChEBI" id="CHEBI:29108"/>
        <label>1</label>
    </ligand>
</feature>
<feature type="binding site" evidence="16">
    <location>
        <position position="80"/>
    </location>
    <ligand>
        <name>Ca(2+)</name>
        <dbReference type="ChEBI" id="CHEBI:29108"/>
        <label>1</label>
    </ligand>
</feature>
<feature type="disulfide bond" evidence="18">
    <location>
        <begin position="72"/>
        <end position="77"/>
    </location>
</feature>
<dbReference type="InterPro" id="IPR000823">
    <property type="entry name" value="Peroxidase_pln"/>
</dbReference>
<comment type="subcellular location">
    <subcellularLocation>
        <location evidence="19">Secreted</location>
    </subcellularLocation>
</comment>
<evidence type="ECO:0000256" key="10">
    <source>
        <dbReference type="ARBA" id="ARBA00023002"/>
    </source>
</evidence>